<evidence type="ECO:0000313" key="3">
    <source>
        <dbReference type="Proteomes" id="UP000198558"/>
    </source>
</evidence>
<accession>A0A1I0FJF7</accession>
<keyword evidence="1" id="KW-0175">Coiled coil</keyword>
<feature type="coiled-coil region" evidence="1">
    <location>
        <begin position="67"/>
        <end position="94"/>
    </location>
</feature>
<sequence length="94" mass="10793">MALFDDLSKKAAKFTEKTIEKSSELADTAKLKISIKSAQSDLDEQFIKLGKVYYEMICKDNVFDEDTAKIVQEIDSIKSRIDKLEDDLKKVKRD</sequence>
<proteinExistence type="predicted"/>
<gene>
    <name evidence="2" type="ORF">SAMN04489758_12010</name>
</gene>
<evidence type="ECO:0000256" key="1">
    <source>
        <dbReference type="SAM" id="Coils"/>
    </source>
</evidence>
<dbReference type="RefSeq" id="WP_092354351.1">
    <property type="nucleotide sequence ID" value="NZ_CANSQN010000025.1"/>
</dbReference>
<keyword evidence="3" id="KW-1185">Reference proteome</keyword>
<reference evidence="3" key="1">
    <citation type="submission" date="2016-10" db="EMBL/GenBank/DDBJ databases">
        <authorList>
            <person name="Varghese N."/>
            <person name="Submissions S."/>
        </authorList>
    </citation>
    <scope>NUCLEOTIDE SEQUENCE [LARGE SCALE GENOMIC DNA]</scope>
    <source>
        <strain evidence="3">DSM 1551</strain>
    </source>
</reference>
<dbReference type="GeneID" id="78288648"/>
<dbReference type="OrthoDB" id="9788304at2"/>
<evidence type="ECO:0000313" key="2">
    <source>
        <dbReference type="EMBL" id="SET58479.1"/>
    </source>
</evidence>
<protein>
    <submittedName>
        <fullName evidence="2">Uncharacterized protein</fullName>
    </submittedName>
</protein>
<dbReference type="EMBL" id="FOIN01000020">
    <property type="protein sequence ID" value="SET58479.1"/>
    <property type="molecule type" value="Genomic_DNA"/>
</dbReference>
<dbReference type="Proteomes" id="UP000198558">
    <property type="component" value="Unassembled WGS sequence"/>
</dbReference>
<dbReference type="AlphaFoldDB" id="A0A1I0FJF7"/>
<name>A0A1I0FJF7_9FIRM</name>
<organism evidence="2 3">
    <name type="scientific">Thomasclavelia cocleata</name>
    <dbReference type="NCBI Taxonomy" id="69824"/>
    <lineage>
        <taxon>Bacteria</taxon>
        <taxon>Bacillati</taxon>
        <taxon>Bacillota</taxon>
        <taxon>Erysipelotrichia</taxon>
        <taxon>Erysipelotrichales</taxon>
        <taxon>Coprobacillaceae</taxon>
        <taxon>Thomasclavelia</taxon>
    </lineage>
</organism>